<organism evidence="1 2">
    <name type="scientific">Nocardia jinanensis</name>
    <dbReference type="NCBI Taxonomy" id="382504"/>
    <lineage>
        <taxon>Bacteria</taxon>
        <taxon>Bacillati</taxon>
        <taxon>Actinomycetota</taxon>
        <taxon>Actinomycetes</taxon>
        <taxon>Mycobacteriales</taxon>
        <taxon>Nocardiaceae</taxon>
        <taxon>Nocardia</taxon>
    </lineage>
</organism>
<protein>
    <submittedName>
        <fullName evidence="1">Uncharacterized protein</fullName>
    </submittedName>
</protein>
<evidence type="ECO:0000313" key="1">
    <source>
        <dbReference type="EMBL" id="GGL10496.1"/>
    </source>
</evidence>
<proteinExistence type="predicted"/>
<name>A0A917RIT7_9NOCA</name>
<reference evidence="1" key="1">
    <citation type="journal article" date="2014" name="Int. J. Syst. Evol. Microbiol.">
        <title>Complete genome sequence of Corynebacterium casei LMG S-19264T (=DSM 44701T), isolated from a smear-ripened cheese.</title>
        <authorList>
            <consortium name="US DOE Joint Genome Institute (JGI-PGF)"/>
            <person name="Walter F."/>
            <person name="Albersmeier A."/>
            <person name="Kalinowski J."/>
            <person name="Ruckert C."/>
        </authorList>
    </citation>
    <scope>NUCLEOTIDE SEQUENCE</scope>
    <source>
        <strain evidence="1">CGMCC 4.3508</strain>
    </source>
</reference>
<evidence type="ECO:0000313" key="2">
    <source>
        <dbReference type="Proteomes" id="UP000638263"/>
    </source>
</evidence>
<reference evidence="1" key="2">
    <citation type="submission" date="2020-09" db="EMBL/GenBank/DDBJ databases">
        <authorList>
            <person name="Sun Q."/>
            <person name="Zhou Y."/>
        </authorList>
    </citation>
    <scope>NUCLEOTIDE SEQUENCE</scope>
    <source>
        <strain evidence="1">CGMCC 4.3508</strain>
    </source>
</reference>
<keyword evidence="2" id="KW-1185">Reference proteome</keyword>
<dbReference type="Proteomes" id="UP000638263">
    <property type="component" value="Unassembled WGS sequence"/>
</dbReference>
<dbReference type="AlphaFoldDB" id="A0A917RIT7"/>
<comment type="caution">
    <text evidence="1">The sequence shown here is derived from an EMBL/GenBank/DDBJ whole genome shotgun (WGS) entry which is preliminary data.</text>
</comment>
<accession>A0A917RIT7</accession>
<dbReference type="EMBL" id="BMMH01000004">
    <property type="protein sequence ID" value="GGL10496.1"/>
    <property type="molecule type" value="Genomic_DNA"/>
</dbReference>
<sequence length="72" mass="7517">MALFAAESGRYCGIGAGHRDRLRGLDDRAVEVGFEQPDHGVGTRPAGTDLAACAGLPALSSIVLPKPSPRRM</sequence>
<gene>
    <name evidence="1" type="ORF">GCM10011588_26100</name>
</gene>